<keyword evidence="2" id="KW-0964">Secreted</keyword>
<dbReference type="RefSeq" id="WP_216244631.1">
    <property type="nucleotide sequence ID" value="NZ_JABACJ020000027.1"/>
</dbReference>
<evidence type="ECO:0000256" key="3">
    <source>
        <dbReference type="ARBA" id="ARBA00022729"/>
    </source>
</evidence>
<dbReference type="InterPro" id="IPR041033">
    <property type="entry name" value="SpaA_PFL_dom_1"/>
</dbReference>
<feature type="compositionally biased region" description="Basic and acidic residues" evidence="4">
    <location>
        <begin position="936"/>
        <end position="947"/>
    </location>
</feature>
<feature type="region of interest" description="Disordered" evidence="4">
    <location>
        <begin position="936"/>
        <end position="986"/>
    </location>
</feature>
<feature type="domain" description="T-Q ester bond containing" evidence="8">
    <location>
        <begin position="829"/>
        <end position="951"/>
    </location>
</feature>
<gene>
    <name evidence="9" type="ORF">HGO97_020000</name>
</gene>
<keyword evidence="5" id="KW-0812">Transmembrane</keyword>
<dbReference type="Proteomes" id="UP000723714">
    <property type="component" value="Unassembled WGS sequence"/>
</dbReference>
<keyword evidence="3 6" id="KW-0732">Signal</keyword>
<accession>A0ABS6D903</accession>
<feature type="chain" id="PRO_5047487928" evidence="6">
    <location>
        <begin position="30"/>
        <end position="1018"/>
    </location>
</feature>
<feature type="signal peptide" evidence="6">
    <location>
        <begin position="1"/>
        <end position="29"/>
    </location>
</feature>
<evidence type="ECO:0000256" key="5">
    <source>
        <dbReference type="SAM" id="Phobius"/>
    </source>
</evidence>
<feature type="domain" description="T-Q ester bond containing" evidence="8">
    <location>
        <begin position="700"/>
        <end position="822"/>
    </location>
</feature>
<evidence type="ECO:0000256" key="1">
    <source>
        <dbReference type="ARBA" id="ARBA00007257"/>
    </source>
</evidence>
<evidence type="ECO:0000256" key="4">
    <source>
        <dbReference type="SAM" id="MobiDB-lite"/>
    </source>
</evidence>
<dbReference type="Pfam" id="PF18202">
    <property type="entry name" value="TQ"/>
    <property type="match status" value="2"/>
</dbReference>
<dbReference type="EMBL" id="JABACJ020000027">
    <property type="protein sequence ID" value="MBU3878088.1"/>
    <property type="molecule type" value="Genomic_DNA"/>
</dbReference>
<dbReference type="InterPro" id="IPR041100">
    <property type="entry name" value="TQ"/>
</dbReference>
<comment type="caution">
    <text evidence="9">The sequence shown here is derived from an EMBL/GenBank/DDBJ whole genome shotgun (WGS) entry which is preliminary data.</text>
</comment>
<keyword evidence="5" id="KW-1133">Transmembrane helix</keyword>
<organism evidence="9 10">
    <name type="scientific">Faecalicatena faecalis</name>
    <dbReference type="NCBI Taxonomy" id="2726362"/>
    <lineage>
        <taxon>Bacteria</taxon>
        <taxon>Bacillati</taxon>
        <taxon>Bacillota</taxon>
        <taxon>Clostridia</taxon>
        <taxon>Lachnospirales</taxon>
        <taxon>Lachnospiraceae</taxon>
        <taxon>Faecalicatena</taxon>
    </lineage>
</organism>
<name>A0ABS6D903_9FIRM</name>
<evidence type="ECO:0000256" key="6">
    <source>
        <dbReference type="SAM" id="SignalP"/>
    </source>
</evidence>
<reference evidence="9 10" key="1">
    <citation type="submission" date="2021-06" db="EMBL/GenBank/DDBJ databases">
        <title>Faecalicatena sp. nov. isolated from porcine feces.</title>
        <authorList>
            <person name="Oh B.S."/>
            <person name="Lee J.H."/>
        </authorList>
    </citation>
    <scope>NUCLEOTIDE SEQUENCE [LARGE SCALE GENOMIC DNA]</scope>
    <source>
        <strain evidence="9 10">AGMB00832</strain>
    </source>
</reference>
<sequence length="1018" mass="111303">MKKIMNRLLAGVLSLAAVFTTVSASQVQAAEKQYWTDAQEKAGYVEKVMNDGSIGSTFHEGIMQVEGENAYCIDINTDFISGYKTRSDASTRMSADQIADVALSLEYVKQYAASHKELNYKQVYLLEQCVVWQRLSVHLGWQCDNVRAAYDEISKAVQNEVYAGAKAFVKENKGRYECGGYLYTGNGQDLGQFWAKLAVGNATLQKSSANTGLTEGSTIYSVAGATYGVFADKGCTDRLATLTTDKNGNTETVEVKAGTVYIKELSAPAGFTLDKNVYPLTVKAGKTATLKVSDTPKATTTLIELFKIDMDTSKSVPQGNASLEGAEFTWKFYAGYYNKDTLPKQPTRTWITKTVAEKGSDGNIHYITKLADSYKVSGDSFYTQNGVPCLPLGTLTVSESKSPTGYLLDGAFLQADGSEEQMKGMYLTQITEDGELAVLTGSNQYSVSEKVIRGGVKIQKRDYETKDTKPQGGATLKDTAFSITSLNDNAVLVDGKLYQKNEVVKTILTGIDGIASTAADTLPYGKYRIDESKSPTGYLKDGAKPIEFEIKENGKIVDLTGEDTSIYNQVKRGDIEGVKIGNGTHKRLANVPFRITSQTTGESHIIVTDKNGQFSTASDWVSHKQNTNKGTSSEDGIWFGTSEPDDSKGALLYDTYMVEELRCESNKGFKLIPAFEIVVSRNNIVVDLGTLTDDYEKELSIHTTAASKDGEKSITTAKEVTIVDTVALDGLKKGTKYQLKGCQMDKAENAELLIDGKRVENEYTFTADGEEMKIKMEYTFNASALGGRDLVTFEELYDLSDKNEPIKVAEHKDIADDGQTVSIKERIIKIHTSAASMDGEKFMEAGKEVTIVDTVTLDGLEVGAKYQLKGWQMDKGKNAELLIDGKPVENELTFTATDTKMELEIKFTFDASSLGGKQLVTFEELYDVTNPDKPVKVTEHKDIEDKGQTVTIKEVPEEPAKSEQPEKPATPSHKPTDSPKTGDNTNVAGFALMLGLSAAGLAFAAYKKRHAMKHDTDK</sequence>
<evidence type="ECO:0000313" key="10">
    <source>
        <dbReference type="Proteomes" id="UP000723714"/>
    </source>
</evidence>
<evidence type="ECO:0000313" key="9">
    <source>
        <dbReference type="EMBL" id="MBU3878088.1"/>
    </source>
</evidence>
<evidence type="ECO:0000256" key="2">
    <source>
        <dbReference type="ARBA" id="ARBA00022525"/>
    </source>
</evidence>
<dbReference type="PANTHER" id="PTHR36108:SF13">
    <property type="entry name" value="COLOSSIN-B-RELATED"/>
    <property type="match status" value="1"/>
</dbReference>
<feature type="transmembrane region" description="Helical" evidence="5">
    <location>
        <begin position="987"/>
        <end position="1006"/>
    </location>
</feature>
<comment type="similarity">
    <text evidence="1">Belongs to the serine-aspartate repeat-containing protein (SDr) family.</text>
</comment>
<feature type="domain" description="SpaA-like prealbumin fold" evidence="7">
    <location>
        <begin position="221"/>
        <end position="295"/>
    </location>
</feature>
<evidence type="ECO:0000259" key="7">
    <source>
        <dbReference type="Pfam" id="PF17802"/>
    </source>
</evidence>
<evidence type="ECO:0000259" key="8">
    <source>
        <dbReference type="Pfam" id="PF18202"/>
    </source>
</evidence>
<dbReference type="PANTHER" id="PTHR36108">
    <property type="entry name" value="COLOSSIN-B-RELATED"/>
    <property type="match status" value="1"/>
</dbReference>
<feature type="domain" description="SpaA-like prealbumin fold" evidence="7">
    <location>
        <begin position="466"/>
        <end position="563"/>
    </location>
</feature>
<keyword evidence="10" id="KW-1185">Reference proteome</keyword>
<proteinExistence type="inferred from homology"/>
<feature type="compositionally biased region" description="Basic and acidic residues" evidence="4">
    <location>
        <begin position="954"/>
        <end position="966"/>
    </location>
</feature>
<dbReference type="NCBIfam" id="TIGR01167">
    <property type="entry name" value="LPXTG_anchor"/>
    <property type="match status" value="1"/>
</dbReference>
<keyword evidence="5" id="KW-0472">Membrane</keyword>
<dbReference type="Pfam" id="PF17802">
    <property type="entry name" value="SpaA"/>
    <property type="match status" value="2"/>
</dbReference>
<dbReference type="NCBIfam" id="NF033903">
    <property type="entry name" value="VaFE_rpt"/>
    <property type="match status" value="2"/>
</dbReference>
<protein>
    <submittedName>
        <fullName evidence="9">VaFE repeat-containing surface-anchored protein</fullName>
    </submittedName>
</protein>